<proteinExistence type="predicted"/>
<dbReference type="AlphaFoldDB" id="A0A0F9V3P8"/>
<dbReference type="Pfam" id="PF05866">
    <property type="entry name" value="RusA"/>
    <property type="match status" value="1"/>
</dbReference>
<name>A0A0F9V3P8_9ZZZZ</name>
<accession>A0A0F9V3P8</accession>
<protein>
    <submittedName>
        <fullName evidence="1">Uncharacterized protein</fullName>
    </submittedName>
</protein>
<dbReference type="GO" id="GO:0006281">
    <property type="term" value="P:DNA repair"/>
    <property type="evidence" value="ECO:0007669"/>
    <property type="project" value="InterPro"/>
</dbReference>
<dbReference type="Gene3D" id="3.30.1330.70">
    <property type="entry name" value="Holliday junction resolvase RusA"/>
    <property type="match status" value="1"/>
</dbReference>
<dbReference type="GO" id="GO:0000287">
    <property type="term" value="F:magnesium ion binding"/>
    <property type="evidence" value="ECO:0007669"/>
    <property type="project" value="InterPro"/>
</dbReference>
<reference evidence="1" key="1">
    <citation type="journal article" date="2015" name="Nature">
        <title>Complex archaea that bridge the gap between prokaryotes and eukaryotes.</title>
        <authorList>
            <person name="Spang A."/>
            <person name="Saw J.H."/>
            <person name="Jorgensen S.L."/>
            <person name="Zaremba-Niedzwiedzka K."/>
            <person name="Martijn J."/>
            <person name="Lind A.E."/>
            <person name="van Eijk R."/>
            <person name="Schleper C."/>
            <person name="Guy L."/>
            <person name="Ettema T.J."/>
        </authorList>
    </citation>
    <scope>NUCLEOTIDE SEQUENCE</scope>
</reference>
<comment type="caution">
    <text evidence="1">The sequence shown here is derived from an EMBL/GenBank/DDBJ whole genome shotgun (WGS) entry which is preliminary data.</text>
</comment>
<dbReference type="InterPro" id="IPR008822">
    <property type="entry name" value="Endonuclease_RusA-like"/>
</dbReference>
<gene>
    <name evidence="1" type="ORF">LCGC14_0147360</name>
</gene>
<dbReference type="InterPro" id="IPR036614">
    <property type="entry name" value="RusA-like_sf"/>
</dbReference>
<dbReference type="SUPFAM" id="SSF103084">
    <property type="entry name" value="Holliday junction resolvase RusA"/>
    <property type="match status" value="1"/>
</dbReference>
<organism evidence="1">
    <name type="scientific">marine sediment metagenome</name>
    <dbReference type="NCBI Taxonomy" id="412755"/>
    <lineage>
        <taxon>unclassified sequences</taxon>
        <taxon>metagenomes</taxon>
        <taxon>ecological metagenomes</taxon>
    </lineage>
</organism>
<sequence length="154" mass="18115">MPPSANKVYSHNWVMKYTYLSTEATEFRSKFRNHVIDNYLKETALTPSSFPKDNVPYRVVICFVIPDLINKGWPKTKTKYRRKDLSNWVKLLEDCVKDLFAYDDSQNVQIILDKRRGNKDLCGVRIQIFELDPEDVDTVIVDEDHLTEIINGWK</sequence>
<evidence type="ECO:0000313" key="1">
    <source>
        <dbReference type="EMBL" id="KKN98624.1"/>
    </source>
</evidence>
<dbReference type="EMBL" id="LAZR01000051">
    <property type="protein sequence ID" value="KKN98624.1"/>
    <property type="molecule type" value="Genomic_DNA"/>
</dbReference>
<dbReference type="GO" id="GO:0006310">
    <property type="term" value="P:DNA recombination"/>
    <property type="evidence" value="ECO:0007669"/>
    <property type="project" value="InterPro"/>
</dbReference>